<evidence type="ECO:0000256" key="1">
    <source>
        <dbReference type="SAM" id="Phobius"/>
    </source>
</evidence>
<name>A0A9D2BRR5_9BACT</name>
<dbReference type="Pfam" id="PF03956">
    <property type="entry name" value="Lys_export"/>
    <property type="match status" value="1"/>
</dbReference>
<keyword evidence="1" id="KW-0472">Membrane</keyword>
<dbReference type="GO" id="GO:0015661">
    <property type="term" value="F:L-lysine efflux transmembrane transporter activity"/>
    <property type="evidence" value="ECO:0007669"/>
    <property type="project" value="InterPro"/>
</dbReference>
<accession>A0A9D2BRR5</accession>
<feature type="transmembrane region" description="Helical" evidence="1">
    <location>
        <begin position="64"/>
        <end position="86"/>
    </location>
</feature>
<comment type="caution">
    <text evidence="2">The sequence shown here is derived from an EMBL/GenBank/DDBJ whole genome shotgun (WGS) entry which is preliminary data.</text>
</comment>
<dbReference type="Proteomes" id="UP000823847">
    <property type="component" value="Unassembled WGS sequence"/>
</dbReference>
<dbReference type="EMBL" id="DXEN01000084">
    <property type="protein sequence ID" value="HIX87223.1"/>
    <property type="molecule type" value="Genomic_DNA"/>
</dbReference>
<dbReference type="AlphaFoldDB" id="A0A9D2BRR5"/>
<sequence>MFTVIGIMFAGIGVGYLFRETRWTQKVSPLISYTIFLLLFLLGISVGANEAIVNNLGTLGTQALLIASASTLGSLLAAWGVYHFFFKERRHG</sequence>
<gene>
    <name evidence="2" type="ORF">H9848_11560</name>
</gene>
<keyword evidence="1" id="KW-0812">Transmembrane</keyword>
<organism evidence="2 3">
    <name type="scientific">Candidatus Parabacteroides intestinigallinarum</name>
    <dbReference type="NCBI Taxonomy" id="2838722"/>
    <lineage>
        <taxon>Bacteria</taxon>
        <taxon>Pseudomonadati</taxon>
        <taxon>Bacteroidota</taxon>
        <taxon>Bacteroidia</taxon>
        <taxon>Bacteroidales</taxon>
        <taxon>Tannerellaceae</taxon>
        <taxon>Parabacteroides</taxon>
    </lineage>
</organism>
<reference evidence="2" key="1">
    <citation type="journal article" date="2021" name="PeerJ">
        <title>Extensive microbial diversity within the chicken gut microbiome revealed by metagenomics and culture.</title>
        <authorList>
            <person name="Gilroy R."/>
            <person name="Ravi A."/>
            <person name="Getino M."/>
            <person name="Pursley I."/>
            <person name="Horton D.L."/>
            <person name="Alikhan N.F."/>
            <person name="Baker D."/>
            <person name="Gharbi K."/>
            <person name="Hall N."/>
            <person name="Watson M."/>
            <person name="Adriaenssens E.M."/>
            <person name="Foster-Nyarko E."/>
            <person name="Jarju S."/>
            <person name="Secka A."/>
            <person name="Antonio M."/>
            <person name="Oren A."/>
            <person name="Chaudhuri R.R."/>
            <person name="La Ragione R."/>
            <person name="Hildebrand F."/>
            <person name="Pallen M.J."/>
        </authorList>
    </citation>
    <scope>NUCLEOTIDE SEQUENCE</scope>
    <source>
        <strain evidence="2">ChiHecec2B26-12326</strain>
    </source>
</reference>
<evidence type="ECO:0000313" key="3">
    <source>
        <dbReference type="Proteomes" id="UP000823847"/>
    </source>
</evidence>
<evidence type="ECO:0000313" key="2">
    <source>
        <dbReference type="EMBL" id="HIX87223.1"/>
    </source>
</evidence>
<proteinExistence type="predicted"/>
<keyword evidence="1" id="KW-1133">Transmembrane helix</keyword>
<dbReference type="InterPro" id="IPR005642">
    <property type="entry name" value="LysO"/>
</dbReference>
<protein>
    <submittedName>
        <fullName evidence="2">LysO family transporter</fullName>
    </submittedName>
</protein>
<reference evidence="2" key="2">
    <citation type="submission" date="2021-04" db="EMBL/GenBank/DDBJ databases">
        <authorList>
            <person name="Gilroy R."/>
        </authorList>
    </citation>
    <scope>NUCLEOTIDE SEQUENCE</scope>
    <source>
        <strain evidence="2">ChiHecec2B26-12326</strain>
    </source>
</reference>
<feature type="transmembrane region" description="Helical" evidence="1">
    <location>
        <begin position="30"/>
        <end position="52"/>
    </location>
</feature>